<dbReference type="InterPro" id="IPR026960">
    <property type="entry name" value="RVT-Znf"/>
</dbReference>
<evidence type="ECO:0000256" key="4">
    <source>
        <dbReference type="SAM" id="MobiDB-lite"/>
    </source>
</evidence>
<dbReference type="CDD" id="cd06222">
    <property type="entry name" value="RNase_H_like"/>
    <property type="match status" value="1"/>
</dbReference>
<dbReference type="Gene3D" id="3.60.10.10">
    <property type="entry name" value="Endonuclease/exonuclease/phosphatase"/>
    <property type="match status" value="1"/>
</dbReference>
<dbReference type="InterPro" id="IPR035979">
    <property type="entry name" value="RBD_domain_sf"/>
</dbReference>
<dbReference type="SUPFAM" id="SSF54928">
    <property type="entry name" value="RNA-binding domain, RBD"/>
    <property type="match status" value="1"/>
</dbReference>
<evidence type="ECO:0000256" key="2">
    <source>
        <dbReference type="ARBA" id="ARBA00022927"/>
    </source>
</evidence>
<evidence type="ECO:0000313" key="6">
    <source>
        <dbReference type="EMBL" id="KAE8729704.1"/>
    </source>
</evidence>
<accession>A0A6A3CMF6</accession>
<feature type="region of interest" description="Disordered" evidence="4">
    <location>
        <begin position="601"/>
        <end position="651"/>
    </location>
</feature>
<keyword evidence="7" id="KW-1185">Reference proteome</keyword>
<dbReference type="InterPro" id="IPR036691">
    <property type="entry name" value="Endo/exonu/phosph_ase_sf"/>
</dbReference>
<dbReference type="Gene3D" id="3.30.70.330">
    <property type="match status" value="1"/>
</dbReference>
<dbReference type="InterPro" id="IPR016024">
    <property type="entry name" value="ARM-type_fold"/>
</dbReference>
<comment type="caution">
    <text evidence="6">The sequence shown here is derived from an EMBL/GenBank/DDBJ whole genome shotgun (WGS) entry which is preliminary data.</text>
</comment>
<dbReference type="Proteomes" id="UP000436088">
    <property type="component" value="Unassembled WGS sequence"/>
</dbReference>
<dbReference type="SUPFAM" id="SSF56219">
    <property type="entry name" value="DNase I-like"/>
    <property type="match status" value="1"/>
</dbReference>
<dbReference type="Pfam" id="PF13966">
    <property type="entry name" value="zf-RVT"/>
    <property type="match status" value="1"/>
</dbReference>
<organism evidence="6 7">
    <name type="scientific">Hibiscus syriacus</name>
    <name type="common">Rose of Sharon</name>
    <dbReference type="NCBI Taxonomy" id="106335"/>
    <lineage>
        <taxon>Eukaryota</taxon>
        <taxon>Viridiplantae</taxon>
        <taxon>Streptophyta</taxon>
        <taxon>Embryophyta</taxon>
        <taxon>Tracheophyta</taxon>
        <taxon>Spermatophyta</taxon>
        <taxon>Magnoliopsida</taxon>
        <taxon>eudicotyledons</taxon>
        <taxon>Gunneridae</taxon>
        <taxon>Pentapetalae</taxon>
        <taxon>rosids</taxon>
        <taxon>malvids</taxon>
        <taxon>Malvales</taxon>
        <taxon>Malvaceae</taxon>
        <taxon>Malvoideae</taxon>
        <taxon>Hibiscus</taxon>
    </lineage>
</organism>
<feature type="compositionally biased region" description="Acidic residues" evidence="4">
    <location>
        <begin position="610"/>
        <end position="624"/>
    </location>
</feature>
<name>A0A6A3CMF6_HIBSY</name>
<dbReference type="Pfam" id="PF16213">
    <property type="entry name" value="DCB"/>
    <property type="match status" value="1"/>
</dbReference>
<dbReference type="PROSITE" id="PS50102">
    <property type="entry name" value="RRM"/>
    <property type="match status" value="1"/>
</dbReference>
<dbReference type="Pfam" id="PF12783">
    <property type="entry name" value="Sec7-like_HUS"/>
    <property type="match status" value="1"/>
</dbReference>
<dbReference type="CDD" id="cd00590">
    <property type="entry name" value="RRM_SF"/>
    <property type="match status" value="1"/>
</dbReference>
<dbReference type="EMBL" id="VEPZ02000220">
    <property type="protein sequence ID" value="KAE8729704.1"/>
    <property type="molecule type" value="Genomic_DNA"/>
</dbReference>
<dbReference type="InterPro" id="IPR000504">
    <property type="entry name" value="RRM_dom"/>
</dbReference>
<dbReference type="InterPro" id="IPR044730">
    <property type="entry name" value="RNase_H-like_dom_plant"/>
</dbReference>
<proteinExistence type="predicted"/>
<dbReference type="InterPro" id="IPR032629">
    <property type="entry name" value="DCB_dom"/>
</dbReference>
<keyword evidence="1" id="KW-0813">Transport</keyword>
<dbReference type="SUPFAM" id="SSF48371">
    <property type="entry name" value="ARM repeat"/>
    <property type="match status" value="1"/>
</dbReference>
<feature type="compositionally biased region" description="Low complexity" evidence="4">
    <location>
        <begin position="638"/>
        <end position="647"/>
    </location>
</feature>
<evidence type="ECO:0000256" key="3">
    <source>
        <dbReference type="PROSITE-ProRule" id="PRU00176"/>
    </source>
</evidence>
<sequence length="2044" mass="230368">MAFMAVLESDLRALSTEARRRHPAVKDAAEHAILKLRTLSSPSEISLNDDIVRIFLMACEVKTVKLSVIGLSCLQKLISHDAVAPSVLSEILPILKDHAEMSDENVQLKTLQTILIIFQSRLHPESEENMAQALGICLQLLENNRSSDSVRNTAAATFRQAVALVFEHVVLIESLPPEKFGSGSYMSRTSSVTNDVTRSMNNSELENNFDSRKSSLMRETTTTSGKLGLRLLEDLTALAAGGSACWLRVSSLQRTFALDILEFILSNYVIIFKILVPYEQVLRHQICSLLMTSLRTNYEVFLSMLIKLTFLDLPLWHRILVLEILRGFCVEAQTLRILFHNFDMHPKNTNVVEGMVKALARVVSSVQKARERVNVEFEGNTSLDRGRAESRGVPWVAFVDNLSKGVHRSSLWKRFSFHGKVIKVFIPFVNRRPNYKVSTFAFVHFASKKDLLKAVERMNNVVINGRRVMVSIAKYQRNSAARNLKRNIVVGSRDAGAEETKRKKPIPIVDDVGKKELLNKFHDGRTYKDTVLGRALRTEGFNVKVVRWKYAKNACLIVFHSVKEKKAAMEDKWEELSFWCSVKLLDGSILYKLGIEMGQASEDPGANNDMVEEDGTVDPWEENSSDWSQRDVQEGQEEQLGQQSLSDSQDRVEAWVRGAQQGDDTLIDGNLKGKVGPNKMLDVDFCSEETVVGGVPSQQGVSEDFNEGRENERSIGDIILGQDTVAQENGLSTSMDRSLTNGPVQENLRSNIVAINSVEVTNVEEVVLKLQNGSVSPVMRRHSGKCASRGWQRLWNVSKLLGVKIKGGEKAFMDKMVPMVNERNSEEGRGLGRRVKARAIRRFVDEKKPTIVFLQESKLEVVSHMLVRKMGKEFVVKDVVINSRFVVIKGTLEGVPGRGDFNAVLSQEEKERGAVNSVTMNMFRDFVSKANLFDLPLSGGRFTWCNNREAPTFERLDRFLVDQRLLACFPKISQSLQPRSVSDHNIILLENKECNWGQKPFRLFNYALEEDGFSEMMEKELVKLCKEEKGKPMSKVLKRVKGVVKKWSGRGYLELSGKIRLLEKRIQDLELEMQQGLPSVSMKSIIEAKKELWELQKKEESIWLQKSRLKWKMDGDKNTRFFHHSAAVRGRKNGIKSLKVGNEAVEDPTLIRASVVEFFNALEKPFSEEEVWEAIANSDSNKAPGSDGLNLGFFKKFWSSLKEDIMLFFKGFYVGKEWDMEVNHSFISLIPKKDNPEGMEDFRPISLVGGLLAIPLLFNLGGELRHLLLTKAVDMGLFLGFELGVQESSFKLSHLQFADDLIIFSKASIRDLKNIRRVLLIYELLVGLKINLVKSIIFGINVEEEVLAGWSNEIGCSVGNFPAEYLGLPLGSKRNSVAMWEPIVQRFHNKLSGWKKLNSIMAAFLWGGSIDRRNIHWVNWNLFASEKDSLWKRVACCVNNLDLNSKMLGNTSTARASWICRGVINNFFSSDEFGDCIRRNLRLKAGNDHSVEFWHDVWLGEVHLKDLFLHCMHFRIIKWIEQWLELISMLSNISLSLDEDDYWIWIQAKWDKHIWVGIAPPRVKTFIWQVAYQRVAVKEELLKRGVVGIEDSSCSLCGRNEVIFMKEKMDVVRMFFIARFRIVSWFAVSFDAVHIPLDSLVGDLTLADSVDRQKKGGSQPTCWVPPPDGFIKINVDWAMVNGWNKGGIGGLIRESRGVGLNKRIILESDSINALKWIKNPKLSSSIFLSLVKEIVSIIEGKDITLRQILRAANWEADRLAKDVLRFQQEEVFKSYVIRVKAFKFLETSEESLAAVAGMFSSKAKEHDLAKIRLHCTDPLTFSFDHPTDIHMLKGGNFMDQRTVIANVVSGFYGSFCLSGNGLLFLEMRFSSSATLLGIEWSLDNDASNNAVLVASEAHAISLAIEGLLGVVFTVASLTDEAVDVGELESPRSDYVPSAKSTGKTAVLCISMVDSLWLTILDALSLILARSQGEAIVLEILKGYQAFTQACGVLHAIEPLNSFLASLCKFTINFTNEVERKSVEVVVSKVIPCPLPPKSPFVGYS</sequence>
<dbReference type="Pfam" id="PF00076">
    <property type="entry name" value="RRM_1"/>
    <property type="match status" value="1"/>
</dbReference>
<dbReference type="PANTHER" id="PTHR33710">
    <property type="entry name" value="BNAC02G09200D PROTEIN"/>
    <property type="match status" value="1"/>
</dbReference>
<dbReference type="SMART" id="SM00360">
    <property type="entry name" value="RRM"/>
    <property type="match status" value="1"/>
</dbReference>
<gene>
    <name evidence="6" type="ORF">F3Y22_tig00003435pilonHSYRG00171</name>
</gene>
<keyword evidence="3" id="KW-0694">RNA-binding</keyword>
<feature type="domain" description="RRM" evidence="5">
    <location>
        <begin position="395"/>
        <end position="475"/>
    </location>
</feature>
<evidence type="ECO:0000256" key="1">
    <source>
        <dbReference type="ARBA" id="ARBA00022448"/>
    </source>
</evidence>
<protein>
    <submittedName>
        <fullName evidence="6">Cysteine synthase D1 isoform 1</fullName>
    </submittedName>
</protein>
<reference evidence="6" key="1">
    <citation type="submission" date="2019-09" db="EMBL/GenBank/DDBJ databases">
        <title>Draft genome information of white flower Hibiscus syriacus.</title>
        <authorList>
            <person name="Kim Y.-M."/>
        </authorList>
    </citation>
    <scope>NUCLEOTIDE SEQUENCE [LARGE SCALE GENOMIC DNA]</scope>
    <source>
        <strain evidence="6">YM2019G1</strain>
    </source>
</reference>
<dbReference type="InterPro" id="IPR012677">
    <property type="entry name" value="Nucleotide-bd_a/b_plait_sf"/>
</dbReference>
<dbReference type="InterPro" id="IPR032691">
    <property type="entry name" value="Mon2/Sec7/BIG1-like_HUS"/>
</dbReference>
<dbReference type="PANTHER" id="PTHR33710:SF64">
    <property type="entry name" value="ENDONUCLEASE_EXONUCLEASE_PHOSPHATASE DOMAIN-CONTAINING PROTEIN"/>
    <property type="match status" value="1"/>
</dbReference>
<dbReference type="GO" id="GO:0015031">
    <property type="term" value="P:protein transport"/>
    <property type="evidence" value="ECO:0007669"/>
    <property type="project" value="UniProtKB-KW"/>
</dbReference>
<evidence type="ECO:0000259" key="5">
    <source>
        <dbReference type="PROSITE" id="PS50102"/>
    </source>
</evidence>
<evidence type="ECO:0000313" key="7">
    <source>
        <dbReference type="Proteomes" id="UP000436088"/>
    </source>
</evidence>
<keyword evidence="2" id="KW-0653">Protein transport</keyword>
<dbReference type="GO" id="GO:0003723">
    <property type="term" value="F:RNA binding"/>
    <property type="evidence" value="ECO:0007669"/>
    <property type="project" value="UniProtKB-UniRule"/>
</dbReference>